<dbReference type="CDD" id="cd17725">
    <property type="entry name" value="BRCT_XRCC1_rpt1"/>
    <property type="match status" value="1"/>
</dbReference>
<comment type="caution">
    <text evidence="8">The sequence shown here is derived from an EMBL/GenBank/DDBJ whole genome shotgun (WGS) entry which is preliminary data.</text>
</comment>
<dbReference type="SUPFAM" id="SSF49785">
    <property type="entry name" value="Galactose-binding domain-like"/>
    <property type="match status" value="1"/>
</dbReference>
<dbReference type="Pfam" id="PF00533">
    <property type="entry name" value="BRCT"/>
    <property type="match status" value="1"/>
</dbReference>
<comment type="subcellular location">
    <subcellularLocation>
        <location evidence="1">Nucleus</location>
    </subcellularLocation>
</comment>
<dbReference type="PROSITE" id="PS50172">
    <property type="entry name" value="BRCT"/>
    <property type="match status" value="1"/>
</dbReference>
<gene>
    <name evidence="8" type="ORF">KI387_008944</name>
</gene>
<dbReference type="InterPro" id="IPR001357">
    <property type="entry name" value="BRCT_dom"/>
</dbReference>
<dbReference type="InterPro" id="IPR045080">
    <property type="entry name" value="BRCT_XRCC1_rpt1"/>
</dbReference>
<evidence type="ECO:0000256" key="3">
    <source>
        <dbReference type="ARBA" id="ARBA00022763"/>
    </source>
</evidence>
<dbReference type="GO" id="GO:0005634">
    <property type="term" value="C:nucleus"/>
    <property type="evidence" value="ECO:0007669"/>
    <property type="project" value="UniProtKB-SubCell"/>
</dbReference>
<evidence type="ECO:0000313" key="9">
    <source>
        <dbReference type="Proteomes" id="UP000824469"/>
    </source>
</evidence>
<sequence>MGGEWKVNSCSSESHVHKADNVLLQELYRIWQTEEPSEEAWLVLQTDHPKAFERLEIVNAGASLMELYGSPEDGCEEELLLSTQQVMTLKDLTNKAYRNRSFTYAIPQKLSPIAAQKRWKQLRIACRQPFGTSEHRACIGLSRIDVISCNTEDSGSEVRKVCSADKLSGVHGSYPSVTCSTNKRLVDGKDDRGDDKKQKLSVCNFATENSTEDSQGKTVSNACSSEERKDKQISESSEGTGKYARNDHTGKGTHIESKDDIPLRDEKKINSLSSSKTTVQEKKQKRSSNEKDTTNNVFVASPSHKPILSGSSAKGKETDQTQSKPDLGSFATLLDGVVFAISGLVNPERGNLRSQGIEMGAEYQPDWNPNCSILVCAFPNTPKYRQVKGDGGTIVFKDWITKCYKQRKLVDIDPYLMHVGKPWRKMQSLNVSPVSVPGKQTEETKKKLQLGGRTVSARIDKKEKGIDVQSSEKLDFNPSEVQKWAVEDFNATVSWLEGLPEKPKPSELKETAIDGIQACLEETAKCLEGNKPVHTVLDNWEFIPQVVKELAALEDPRKGSQKVSREELCKRAVTYKNIYATELENMRRVIQQNKGKLQTESAYQPSAALDRSKAILKNSRLSDALKSDTDSDDTIVMGEDELDEA</sequence>
<dbReference type="Gene3D" id="3.40.50.10190">
    <property type="entry name" value="BRCT domain"/>
    <property type="match status" value="1"/>
</dbReference>
<dbReference type="GO" id="GO:0006284">
    <property type="term" value="P:base-excision repair"/>
    <property type="evidence" value="ECO:0007669"/>
    <property type="project" value="InterPro"/>
</dbReference>
<keyword evidence="5" id="KW-0539">Nucleus</keyword>
<proteinExistence type="predicted"/>
<evidence type="ECO:0000256" key="4">
    <source>
        <dbReference type="ARBA" id="ARBA00023204"/>
    </source>
</evidence>
<reference evidence="8 9" key="1">
    <citation type="journal article" date="2021" name="Nat. Plants">
        <title>The Taxus genome provides insights into paclitaxel biosynthesis.</title>
        <authorList>
            <person name="Xiong X."/>
            <person name="Gou J."/>
            <person name="Liao Q."/>
            <person name="Li Y."/>
            <person name="Zhou Q."/>
            <person name="Bi G."/>
            <person name="Li C."/>
            <person name="Du R."/>
            <person name="Wang X."/>
            <person name="Sun T."/>
            <person name="Guo L."/>
            <person name="Liang H."/>
            <person name="Lu P."/>
            <person name="Wu Y."/>
            <person name="Zhang Z."/>
            <person name="Ro D.K."/>
            <person name="Shang Y."/>
            <person name="Huang S."/>
            <person name="Yan J."/>
        </authorList>
    </citation>
    <scope>NUCLEOTIDE SEQUENCE [LARGE SCALE GENOMIC DNA]</scope>
    <source>
        <strain evidence="8">Ta-2019</strain>
    </source>
</reference>
<feature type="domain" description="BRCT" evidence="7">
    <location>
        <begin position="329"/>
        <end position="417"/>
    </location>
</feature>
<dbReference type="SUPFAM" id="SSF52113">
    <property type="entry name" value="BRCT domain"/>
    <property type="match status" value="1"/>
</dbReference>
<evidence type="ECO:0000256" key="5">
    <source>
        <dbReference type="ARBA" id="ARBA00023242"/>
    </source>
</evidence>
<dbReference type="GO" id="GO:0000012">
    <property type="term" value="P:single strand break repair"/>
    <property type="evidence" value="ECO:0007669"/>
    <property type="project" value="InterPro"/>
</dbReference>
<feature type="compositionally biased region" description="Basic and acidic residues" evidence="6">
    <location>
        <begin position="244"/>
        <end position="269"/>
    </location>
</feature>
<evidence type="ECO:0000256" key="1">
    <source>
        <dbReference type="ARBA" id="ARBA00004123"/>
    </source>
</evidence>
<evidence type="ECO:0000259" key="7">
    <source>
        <dbReference type="PROSITE" id="PS50172"/>
    </source>
</evidence>
<name>A0AA38FJ33_TAXCH</name>
<dbReference type="OMA" id="EDDEMWI"/>
<dbReference type="Gene3D" id="2.60.120.260">
    <property type="entry name" value="Galactose-binding domain-like"/>
    <property type="match status" value="1"/>
</dbReference>
<dbReference type="Proteomes" id="UP000824469">
    <property type="component" value="Unassembled WGS sequence"/>
</dbReference>
<organism evidence="8 9">
    <name type="scientific">Taxus chinensis</name>
    <name type="common">Chinese yew</name>
    <name type="synonym">Taxus wallichiana var. chinensis</name>
    <dbReference type="NCBI Taxonomy" id="29808"/>
    <lineage>
        <taxon>Eukaryota</taxon>
        <taxon>Viridiplantae</taxon>
        <taxon>Streptophyta</taxon>
        <taxon>Embryophyta</taxon>
        <taxon>Tracheophyta</taxon>
        <taxon>Spermatophyta</taxon>
        <taxon>Pinopsida</taxon>
        <taxon>Pinidae</taxon>
        <taxon>Conifers II</taxon>
        <taxon>Cupressales</taxon>
        <taxon>Taxaceae</taxon>
        <taxon>Taxus</taxon>
    </lineage>
</organism>
<protein>
    <recommendedName>
        <fullName evidence="7">BRCT domain-containing protein</fullName>
    </recommendedName>
</protein>
<keyword evidence="3" id="KW-0227">DNA damage</keyword>
<keyword evidence="2" id="KW-0677">Repeat</keyword>
<keyword evidence="9" id="KW-1185">Reference proteome</keyword>
<feature type="region of interest" description="Disordered" evidence="6">
    <location>
        <begin position="620"/>
        <end position="645"/>
    </location>
</feature>
<dbReference type="GO" id="GO:0006303">
    <property type="term" value="P:double-strand break repair via nonhomologous end joining"/>
    <property type="evidence" value="ECO:0007669"/>
    <property type="project" value="InterPro"/>
</dbReference>
<feature type="compositionally biased region" description="Acidic residues" evidence="6">
    <location>
        <begin position="630"/>
        <end position="645"/>
    </location>
</feature>
<evidence type="ECO:0000313" key="8">
    <source>
        <dbReference type="EMBL" id="KAH9304540.1"/>
    </source>
</evidence>
<dbReference type="InterPro" id="IPR002706">
    <property type="entry name" value="Xrcc1_N"/>
</dbReference>
<keyword evidence="4" id="KW-0234">DNA repair</keyword>
<feature type="compositionally biased region" description="Basic and acidic residues" evidence="6">
    <location>
        <begin position="279"/>
        <end position="293"/>
    </location>
</feature>
<dbReference type="InterPro" id="IPR036420">
    <property type="entry name" value="BRCT_dom_sf"/>
</dbReference>
<dbReference type="SMART" id="SM00292">
    <property type="entry name" value="BRCT"/>
    <property type="match status" value="1"/>
</dbReference>
<dbReference type="InterPro" id="IPR008979">
    <property type="entry name" value="Galactose-bd-like_sf"/>
</dbReference>
<dbReference type="Pfam" id="PF01834">
    <property type="entry name" value="XRCC1_N"/>
    <property type="match status" value="1"/>
</dbReference>
<feature type="compositionally biased region" description="Polar residues" evidence="6">
    <location>
        <begin position="211"/>
        <end position="224"/>
    </location>
</feature>
<dbReference type="PANTHER" id="PTHR11370">
    <property type="entry name" value="DNA-REPAIR PROTEIN XRCC1"/>
    <property type="match status" value="1"/>
</dbReference>
<dbReference type="AlphaFoldDB" id="A0AA38FJ33"/>
<dbReference type="PANTHER" id="PTHR11370:SF5">
    <property type="entry name" value="DNA REPAIR PROTEIN XRCC1"/>
    <property type="match status" value="1"/>
</dbReference>
<evidence type="ECO:0000256" key="6">
    <source>
        <dbReference type="SAM" id="MobiDB-lite"/>
    </source>
</evidence>
<feature type="region of interest" description="Disordered" evidence="6">
    <location>
        <begin position="211"/>
        <end position="326"/>
    </location>
</feature>
<dbReference type="GO" id="GO:0003684">
    <property type="term" value="F:damaged DNA binding"/>
    <property type="evidence" value="ECO:0007669"/>
    <property type="project" value="InterPro"/>
</dbReference>
<accession>A0AA38FJ33</accession>
<dbReference type="EMBL" id="JAHRHJ020000008">
    <property type="protein sequence ID" value="KAH9304540.1"/>
    <property type="molecule type" value="Genomic_DNA"/>
</dbReference>
<evidence type="ECO:0000256" key="2">
    <source>
        <dbReference type="ARBA" id="ARBA00022737"/>
    </source>
</evidence>